<dbReference type="RefSeq" id="WP_251777609.1">
    <property type="nucleotide sequence ID" value="NZ_JAMKFE010000004.1"/>
</dbReference>
<evidence type="ECO:0000313" key="8">
    <source>
        <dbReference type="Proteomes" id="UP001165541"/>
    </source>
</evidence>
<dbReference type="Pfam" id="PF02561">
    <property type="entry name" value="FliS"/>
    <property type="match status" value="1"/>
</dbReference>
<dbReference type="EMBL" id="JAMKFE010000004">
    <property type="protein sequence ID" value="MCM5679397.1"/>
    <property type="molecule type" value="Genomic_DNA"/>
</dbReference>
<keyword evidence="4 6" id="KW-1005">Bacterial flagellum biogenesis</keyword>
<name>A0ABT0YMB9_9BURK</name>
<keyword evidence="7" id="KW-0966">Cell projection</keyword>
<comment type="caution">
    <text evidence="7">The sequence shown here is derived from an EMBL/GenBank/DDBJ whole genome shotgun (WGS) entry which is preliminary data.</text>
</comment>
<dbReference type="Proteomes" id="UP001165541">
    <property type="component" value="Unassembled WGS sequence"/>
</dbReference>
<keyword evidence="7" id="KW-0969">Cilium</keyword>
<accession>A0ABT0YMB9</accession>
<dbReference type="Gene3D" id="1.20.120.340">
    <property type="entry name" value="Flagellar protein FliS"/>
    <property type="match status" value="1"/>
</dbReference>
<keyword evidence="5" id="KW-0143">Chaperone</keyword>
<sequence>MFAPHRSQTAAYHRVNVETGISAADPHRLVAMLYDGAIDAISAARGALQRGDVPGKGVAISKAVRIVEEGLRGGLNPQAGGQLADNLGALYAYVTRRLTHANLHNDDAALRECIELLTPLRDAWKMITPQRQAA</sequence>
<evidence type="ECO:0000256" key="4">
    <source>
        <dbReference type="ARBA" id="ARBA00022795"/>
    </source>
</evidence>
<dbReference type="CDD" id="cd16098">
    <property type="entry name" value="FliS"/>
    <property type="match status" value="1"/>
</dbReference>
<reference evidence="7" key="1">
    <citation type="submission" date="2022-05" db="EMBL/GenBank/DDBJ databases">
        <title>Schlegelella sp. nov., isolated from mangrove soil.</title>
        <authorList>
            <person name="Liu Y."/>
            <person name="Ge X."/>
            <person name="Liu W."/>
        </authorList>
    </citation>
    <scope>NUCLEOTIDE SEQUENCE</scope>
    <source>
        <strain evidence="7">S2-27</strain>
    </source>
</reference>
<keyword evidence="8" id="KW-1185">Reference proteome</keyword>
<dbReference type="SUPFAM" id="SSF101116">
    <property type="entry name" value="Flagellar export chaperone FliS"/>
    <property type="match status" value="1"/>
</dbReference>
<gene>
    <name evidence="7" type="primary">fliS</name>
    <name evidence="7" type="ORF">M8A51_07620</name>
</gene>
<protein>
    <recommendedName>
        <fullName evidence="6">Flagellar secretion chaperone FliS</fullName>
    </recommendedName>
</protein>
<proteinExistence type="inferred from homology"/>
<keyword evidence="3 6" id="KW-0963">Cytoplasm</keyword>
<dbReference type="NCBIfam" id="TIGR00208">
    <property type="entry name" value="fliS"/>
    <property type="match status" value="1"/>
</dbReference>
<evidence type="ECO:0000256" key="5">
    <source>
        <dbReference type="ARBA" id="ARBA00023186"/>
    </source>
</evidence>
<dbReference type="InterPro" id="IPR003713">
    <property type="entry name" value="FliS"/>
</dbReference>
<keyword evidence="7" id="KW-0282">Flagellum</keyword>
<dbReference type="PANTHER" id="PTHR34773">
    <property type="entry name" value="FLAGELLAR SECRETION CHAPERONE FLIS"/>
    <property type="match status" value="1"/>
</dbReference>
<evidence type="ECO:0000256" key="3">
    <source>
        <dbReference type="ARBA" id="ARBA00022490"/>
    </source>
</evidence>
<comment type="similarity">
    <text evidence="2 6">Belongs to the FliS family.</text>
</comment>
<dbReference type="PIRSF" id="PIRSF039090">
    <property type="entry name" value="Flis"/>
    <property type="match status" value="1"/>
</dbReference>
<comment type="subcellular location">
    <subcellularLocation>
        <location evidence="1 6">Cytoplasm</location>
        <location evidence="1 6">Cytosol</location>
    </subcellularLocation>
</comment>
<dbReference type="PANTHER" id="PTHR34773:SF1">
    <property type="entry name" value="FLAGELLAR SECRETION CHAPERONE FLIS"/>
    <property type="match status" value="1"/>
</dbReference>
<dbReference type="InterPro" id="IPR036584">
    <property type="entry name" value="FliS_sf"/>
</dbReference>
<evidence type="ECO:0000256" key="1">
    <source>
        <dbReference type="ARBA" id="ARBA00004514"/>
    </source>
</evidence>
<organism evidence="7 8">
    <name type="scientific">Caldimonas mangrovi</name>
    <dbReference type="NCBI Taxonomy" id="2944811"/>
    <lineage>
        <taxon>Bacteria</taxon>
        <taxon>Pseudomonadati</taxon>
        <taxon>Pseudomonadota</taxon>
        <taxon>Betaproteobacteria</taxon>
        <taxon>Burkholderiales</taxon>
        <taxon>Sphaerotilaceae</taxon>
        <taxon>Caldimonas</taxon>
    </lineage>
</organism>
<evidence type="ECO:0000313" key="7">
    <source>
        <dbReference type="EMBL" id="MCM5679397.1"/>
    </source>
</evidence>
<evidence type="ECO:0000256" key="6">
    <source>
        <dbReference type="PIRNR" id="PIRNR039090"/>
    </source>
</evidence>
<evidence type="ECO:0000256" key="2">
    <source>
        <dbReference type="ARBA" id="ARBA00008787"/>
    </source>
</evidence>